<keyword evidence="2 4" id="KW-0808">Transferase</keyword>
<comment type="similarity">
    <text evidence="1">Belongs to the P-Pant transferase superfamily. Gsp/Sfp/HetI/AcpT family.</text>
</comment>
<dbReference type="GO" id="GO:0019878">
    <property type="term" value="P:lysine biosynthetic process via aminoadipic acid"/>
    <property type="evidence" value="ECO:0007669"/>
    <property type="project" value="TreeGrafter"/>
</dbReference>
<dbReference type="PANTHER" id="PTHR12215:SF10">
    <property type="entry name" value="L-AMINOADIPATE-SEMIALDEHYDE DEHYDROGENASE-PHOSPHOPANTETHEINYL TRANSFERASE"/>
    <property type="match status" value="1"/>
</dbReference>
<proteinExistence type="inferred from homology"/>
<protein>
    <submittedName>
        <fullName evidence="4">4'-phosphopantetheinyl transferase superfamily protein</fullName>
    </submittedName>
</protein>
<accession>A0A9X2RPT9</accession>
<sequence length="253" mass="25955">MRVSDGPGTAPRILGEDPLPGVWTPGPPHVWLLRTDRPLPVPGQDPERILDAGERARAAAFVRDLHRERYVASHTGLRLLLGAYLGTDPAAVTLVREPCPGCGGPHGRPAAAGAPLHFNLSHAGDLALIAFADTPVGADVEEVQPAATARELAGVLHPAETAELTALPAPRLPEAFARCWTRKEAYLKGTGTGLSENPSVTYVGAGPVPASPAGWALEDVPAAPGYAAAIAVAVTDAVTGAVTGSGAETNAPR</sequence>
<dbReference type="Gene3D" id="3.90.470.20">
    <property type="entry name" value="4'-phosphopantetheinyl transferase domain"/>
    <property type="match status" value="2"/>
</dbReference>
<dbReference type="RefSeq" id="WP_168091064.1">
    <property type="nucleotide sequence ID" value="NZ_JAATER010000011.1"/>
</dbReference>
<evidence type="ECO:0000259" key="3">
    <source>
        <dbReference type="Pfam" id="PF01648"/>
    </source>
</evidence>
<dbReference type="InterPro" id="IPR037143">
    <property type="entry name" value="4-PPantetheinyl_Trfase_dom_sf"/>
</dbReference>
<dbReference type="GO" id="GO:0008897">
    <property type="term" value="F:holo-[acyl-carrier-protein] synthase activity"/>
    <property type="evidence" value="ECO:0007669"/>
    <property type="project" value="InterPro"/>
</dbReference>
<dbReference type="Proteomes" id="UP001142374">
    <property type="component" value="Unassembled WGS sequence"/>
</dbReference>
<dbReference type="SUPFAM" id="SSF56214">
    <property type="entry name" value="4'-phosphopantetheinyl transferase"/>
    <property type="match status" value="2"/>
</dbReference>
<gene>
    <name evidence="4" type="ORF">NQU55_31030</name>
</gene>
<name>A0A9X2RPT9_9ACTN</name>
<dbReference type="InterPro" id="IPR050559">
    <property type="entry name" value="P-Pant_transferase_sf"/>
</dbReference>
<comment type="caution">
    <text evidence="4">The sequence shown here is derived from an EMBL/GenBank/DDBJ whole genome shotgun (WGS) entry which is preliminary data.</text>
</comment>
<evidence type="ECO:0000256" key="2">
    <source>
        <dbReference type="ARBA" id="ARBA00022679"/>
    </source>
</evidence>
<dbReference type="AlphaFoldDB" id="A0A9X2RPT9"/>
<evidence type="ECO:0000256" key="1">
    <source>
        <dbReference type="ARBA" id="ARBA00010990"/>
    </source>
</evidence>
<evidence type="ECO:0000313" key="5">
    <source>
        <dbReference type="Proteomes" id="UP001142374"/>
    </source>
</evidence>
<dbReference type="PANTHER" id="PTHR12215">
    <property type="entry name" value="PHOSPHOPANTETHEINE TRANSFERASE"/>
    <property type="match status" value="1"/>
</dbReference>
<dbReference type="EMBL" id="JANIID010000039">
    <property type="protein sequence ID" value="MCQ8774163.1"/>
    <property type="molecule type" value="Genomic_DNA"/>
</dbReference>
<dbReference type="Pfam" id="PF01648">
    <property type="entry name" value="ACPS"/>
    <property type="match status" value="1"/>
</dbReference>
<reference evidence="4" key="1">
    <citation type="submission" date="2022-06" db="EMBL/GenBank/DDBJ databases">
        <title>WGS of actinobacteria.</title>
        <authorList>
            <person name="Thawai C."/>
        </authorList>
    </citation>
    <scope>NUCLEOTIDE SEQUENCE</scope>
    <source>
        <strain evidence="4">AA8</strain>
    </source>
</reference>
<dbReference type="InterPro" id="IPR008278">
    <property type="entry name" value="4-PPantetheinyl_Trfase_dom"/>
</dbReference>
<dbReference type="GO" id="GO:0005829">
    <property type="term" value="C:cytosol"/>
    <property type="evidence" value="ECO:0007669"/>
    <property type="project" value="TreeGrafter"/>
</dbReference>
<dbReference type="GO" id="GO:0000287">
    <property type="term" value="F:magnesium ion binding"/>
    <property type="evidence" value="ECO:0007669"/>
    <property type="project" value="InterPro"/>
</dbReference>
<evidence type="ECO:0000313" key="4">
    <source>
        <dbReference type="EMBL" id="MCQ8774163.1"/>
    </source>
</evidence>
<organism evidence="4 5">
    <name type="scientific">Streptomyces telluris</name>
    <dbReference type="NCBI Taxonomy" id="2720021"/>
    <lineage>
        <taxon>Bacteria</taxon>
        <taxon>Bacillati</taxon>
        <taxon>Actinomycetota</taxon>
        <taxon>Actinomycetes</taxon>
        <taxon>Kitasatosporales</taxon>
        <taxon>Streptomycetaceae</taxon>
        <taxon>Streptomyces</taxon>
    </lineage>
</organism>
<feature type="domain" description="4'-phosphopantetheinyl transferase" evidence="3">
    <location>
        <begin position="135"/>
        <end position="196"/>
    </location>
</feature>
<keyword evidence="5" id="KW-1185">Reference proteome</keyword>